<name>A0A2D6YI72_9DELT</name>
<evidence type="ECO:0000313" key="2">
    <source>
        <dbReference type="Proteomes" id="UP000226525"/>
    </source>
</evidence>
<gene>
    <name evidence="1" type="ORF">CMN54_05150</name>
</gene>
<sequence>MEVDFEFEVGPSKEGVQLSIKSRMGRVLKVTSIEMTEREALRLAEVLTRSVQERQAKAPENPPDAQEPIN</sequence>
<organism evidence="1 2">
    <name type="scientific">SAR324 cluster bacterium</name>
    <dbReference type="NCBI Taxonomy" id="2024889"/>
    <lineage>
        <taxon>Bacteria</taxon>
        <taxon>Deltaproteobacteria</taxon>
        <taxon>SAR324 cluster</taxon>
    </lineage>
</organism>
<reference evidence="2" key="1">
    <citation type="submission" date="2017-09" db="EMBL/GenBank/DDBJ databases">
        <title>The Reconstruction of 2,631 Draft Metagenome-Assembled Genomes from the Global Oceans.</title>
        <authorList>
            <person name="Tully B.J."/>
            <person name="Graham E.D."/>
            <person name="Heidelberg J.F."/>
        </authorList>
    </citation>
    <scope>NUCLEOTIDE SEQUENCE [LARGE SCALE GENOMIC DNA]</scope>
</reference>
<dbReference type="Proteomes" id="UP000226525">
    <property type="component" value="Unassembled WGS sequence"/>
</dbReference>
<accession>A0A2D6YI72</accession>
<proteinExistence type="predicted"/>
<dbReference type="EMBL" id="NZEX01000054">
    <property type="protein sequence ID" value="MAH62832.1"/>
    <property type="molecule type" value="Genomic_DNA"/>
</dbReference>
<dbReference type="AlphaFoldDB" id="A0A2D6YI72"/>
<comment type="caution">
    <text evidence="1">The sequence shown here is derived from an EMBL/GenBank/DDBJ whole genome shotgun (WGS) entry which is preliminary data.</text>
</comment>
<evidence type="ECO:0000313" key="1">
    <source>
        <dbReference type="EMBL" id="MAH62832.1"/>
    </source>
</evidence>
<protein>
    <submittedName>
        <fullName evidence="1">Uncharacterized protein</fullName>
    </submittedName>
</protein>